<proteinExistence type="inferred from homology"/>
<dbReference type="Pfam" id="PF02056">
    <property type="entry name" value="Glyco_hydro_4"/>
    <property type="match status" value="1"/>
</dbReference>
<dbReference type="GO" id="GO:0016616">
    <property type="term" value="F:oxidoreductase activity, acting on the CH-OH group of donors, NAD or NADP as acceptor"/>
    <property type="evidence" value="ECO:0007669"/>
    <property type="project" value="InterPro"/>
</dbReference>
<evidence type="ECO:0000256" key="10">
    <source>
        <dbReference type="PIRSR" id="PIRSR601088-3"/>
    </source>
</evidence>
<reference evidence="14 15" key="1">
    <citation type="submission" date="2017-01" db="EMBL/GenBank/DDBJ databases">
        <title>Genome analysis of Paenibacillus selenitrireducens ES3-24.</title>
        <authorList>
            <person name="Xu D."/>
            <person name="Yao R."/>
            <person name="Zheng S."/>
        </authorList>
    </citation>
    <scope>NUCLEOTIDE SEQUENCE [LARGE SCALE GENOMIC DNA]</scope>
    <source>
        <strain evidence="14 15">ES3-24</strain>
    </source>
</reference>
<evidence type="ECO:0000256" key="3">
    <source>
        <dbReference type="ARBA" id="ARBA00022723"/>
    </source>
</evidence>
<keyword evidence="6 10" id="KW-0464">Manganese</keyword>
<evidence type="ECO:0000256" key="8">
    <source>
        <dbReference type="ARBA" id="ARBA00023295"/>
    </source>
</evidence>
<feature type="binding site" evidence="10">
    <location>
        <position position="203"/>
    </location>
    <ligand>
        <name>Mn(2+)</name>
        <dbReference type="ChEBI" id="CHEBI:29035"/>
    </ligand>
</feature>
<dbReference type="PRINTS" id="PR00732">
    <property type="entry name" value="GLHYDRLASE4"/>
</dbReference>
<dbReference type="Pfam" id="PF11975">
    <property type="entry name" value="Glyco_hydro_4C"/>
    <property type="match status" value="1"/>
</dbReference>
<name>A0A1T2X2Y5_9BACL</name>
<comment type="similarity">
    <text evidence="2 12">Belongs to the glycosyl hydrolase 4 family.</text>
</comment>
<dbReference type="GO" id="GO:0046872">
    <property type="term" value="F:metal ion binding"/>
    <property type="evidence" value="ECO:0007669"/>
    <property type="project" value="UniProtKB-KW"/>
</dbReference>
<evidence type="ECO:0000256" key="12">
    <source>
        <dbReference type="RuleBase" id="RU361152"/>
    </source>
</evidence>
<protein>
    <recommendedName>
        <fullName evidence="13">Glycosyl hydrolase family 4 C-terminal domain-containing protein</fullName>
    </recommendedName>
</protein>
<comment type="cofactor">
    <cofactor evidence="1">
        <name>Mn(2+)</name>
        <dbReference type="ChEBI" id="CHEBI:29035"/>
    </cofactor>
</comment>
<dbReference type="Gene3D" id="3.90.1820.10">
    <property type="entry name" value="AglA-like glucosidase"/>
    <property type="match status" value="1"/>
</dbReference>
<keyword evidence="15" id="KW-1185">Reference proteome</keyword>
<dbReference type="GO" id="GO:0005975">
    <property type="term" value="P:carbohydrate metabolic process"/>
    <property type="evidence" value="ECO:0007669"/>
    <property type="project" value="InterPro"/>
</dbReference>
<keyword evidence="8 12" id="KW-0326">Glycosidase</keyword>
<dbReference type="SUPFAM" id="SSF56327">
    <property type="entry name" value="LDH C-terminal domain-like"/>
    <property type="match status" value="1"/>
</dbReference>
<keyword evidence="5 12" id="KW-0520">NAD</keyword>
<evidence type="ECO:0000259" key="13">
    <source>
        <dbReference type="Pfam" id="PF11975"/>
    </source>
</evidence>
<accession>A0A1T2X2Y5</accession>
<dbReference type="InterPro" id="IPR022616">
    <property type="entry name" value="Glyco_hydro_4_C"/>
</dbReference>
<feature type="binding site" evidence="10">
    <location>
        <position position="170"/>
    </location>
    <ligand>
        <name>Mn(2+)</name>
        <dbReference type="ChEBI" id="CHEBI:29035"/>
    </ligand>
</feature>
<evidence type="ECO:0000256" key="4">
    <source>
        <dbReference type="ARBA" id="ARBA00022801"/>
    </source>
</evidence>
<evidence type="ECO:0000256" key="7">
    <source>
        <dbReference type="ARBA" id="ARBA00023277"/>
    </source>
</evidence>
<dbReference type="AlphaFoldDB" id="A0A1T2X2Y5"/>
<feature type="site" description="Increases basicity of active site Tyr" evidence="11">
    <location>
        <position position="111"/>
    </location>
</feature>
<evidence type="ECO:0000256" key="11">
    <source>
        <dbReference type="PIRSR" id="PIRSR601088-4"/>
    </source>
</evidence>
<organism evidence="14 15">
    <name type="scientific">Paenibacillus selenitireducens</name>
    <dbReference type="NCBI Taxonomy" id="1324314"/>
    <lineage>
        <taxon>Bacteria</taxon>
        <taxon>Bacillati</taxon>
        <taxon>Bacillota</taxon>
        <taxon>Bacilli</taxon>
        <taxon>Bacillales</taxon>
        <taxon>Paenibacillaceae</taxon>
        <taxon>Paenibacillus</taxon>
    </lineage>
</organism>
<dbReference type="SUPFAM" id="SSF51735">
    <property type="entry name" value="NAD(P)-binding Rossmann-fold domains"/>
    <property type="match status" value="1"/>
</dbReference>
<keyword evidence="3 10" id="KW-0479">Metal-binding</keyword>
<evidence type="ECO:0000256" key="6">
    <source>
        <dbReference type="ARBA" id="ARBA00023211"/>
    </source>
</evidence>
<evidence type="ECO:0000313" key="15">
    <source>
        <dbReference type="Proteomes" id="UP000190188"/>
    </source>
</evidence>
<dbReference type="InterPro" id="IPR053715">
    <property type="entry name" value="GH4_Enzyme_sf"/>
</dbReference>
<dbReference type="InterPro" id="IPR015955">
    <property type="entry name" value="Lactate_DH/Glyco_Ohase_4_C"/>
</dbReference>
<dbReference type="STRING" id="1324314.BVG16_24205"/>
<dbReference type="PANTHER" id="PTHR32092">
    <property type="entry name" value="6-PHOSPHO-BETA-GLUCOSIDASE-RELATED"/>
    <property type="match status" value="1"/>
</dbReference>
<dbReference type="GO" id="GO:0004553">
    <property type="term" value="F:hydrolase activity, hydrolyzing O-glycosyl compounds"/>
    <property type="evidence" value="ECO:0007669"/>
    <property type="project" value="InterPro"/>
</dbReference>
<dbReference type="Proteomes" id="UP000190188">
    <property type="component" value="Unassembled WGS sequence"/>
</dbReference>
<keyword evidence="4 12" id="KW-0378">Hydrolase</keyword>
<dbReference type="InterPro" id="IPR036291">
    <property type="entry name" value="NAD(P)-bd_dom_sf"/>
</dbReference>
<dbReference type="OrthoDB" id="9808275at2"/>
<evidence type="ECO:0000256" key="2">
    <source>
        <dbReference type="ARBA" id="ARBA00010141"/>
    </source>
</evidence>
<keyword evidence="10" id="KW-0170">Cobalt</keyword>
<keyword evidence="10" id="KW-0533">Nickel</keyword>
<evidence type="ECO:0000256" key="1">
    <source>
        <dbReference type="ARBA" id="ARBA00001936"/>
    </source>
</evidence>
<gene>
    <name evidence="14" type="ORF">BVG16_24205</name>
</gene>
<evidence type="ECO:0000256" key="9">
    <source>
        <dbReference type="PIRSR" id="PIRSR601088-2"/>
    </source>
</evidence>
<dbReference type="EMBL" id="MSZX01000011">
    <property type="protein sequence ID" value="OPA74234.1"/>
    <property type="molecule type" value="Genomic_DNA"/>
</dbReference>
<feature type="domain" description="Glycosyl hydrolase family 4 C-terminal" evidence="13">
    <location>
        <begin position="199"/>
        <end position="403"/>
    </location>
</feature>
<dbReference type="InterPro" id="IPR001088">
    <property type="entry name" value="Glyco_hydro_4"/>
</dbReference>
<evidence type="ECO:0000256" key="5">
    <source>
        <dbReference type="ARBA" id="ARBA00023027"/>
    </source>
</evidence>
<keyword evidence="7" id="KW-0119">Carbohydrate metabolism</keyword>
<dbReference type="RefSeq" id="WP_078501780.1">
    <property type="nucleotide sequence ID" value="NZ_MSZX01000011.1"/>
</dbReference>
<keyword evidence="10" id="KW-0408">Iron</keyword>
<comment type="cofactor">
    <cofactor evidence="12">
        <name>NAD(+)</name>
        <dbReference type="ChEBI" id="CHEBI:57540"/>
    </cofactor>
    <text evidence="12">Binds 1 NAD(+) per subunit.</text>
</comment>
<feature type="binding site" evidence="9">
    <location>
        <position position="149"/>
    </location>
    <ligand>
        <name>substrate</name>
    </ligand>
</feature>
<sequence>MKQVKIAMIGAGSFVFSMSLLYDMIVESQLPGSKLVLMDVNLASAERMAKIARIMAAESGVSMSIEATSDLTAALKDADYVTTSVAAGLIKRYDTDREIILKYGIKEPVSECGGVGGLSYTLRSVQLVMDIVREMERVCPNAWLLNVSNPLPRVMTAVARHSSIRGLGFCSVAQGGVDGYLNVSSWLHRHAEELDVVSAGLNHFSWLLSVRDRSTGEDLLAEANEAVRRGAWEWQPRTPGWLEQYGSVPLAGDSHTGEYLPFPDEIKVSEHGGYHGSDEERVERLRRLEEAANGRYPWQEMLENRSWERPGLVIHALATNTSLKQNMLNIPNRGYIRNLPDEIIVEVPANITNGKVEGCVVGDLPEPVRQLCEQVSRVHECSVRAAVTGDMDLVDEAIDIDPAITQKAAAKEAIRELIRVNADVLPLFKH</sequence>
<evidence type="ECO:0000313" key="14">
    <source>
        <dbReference type="EMBL" id="OPA74234.1"/>
    </source>
</evidence>
<comment type="caution">
    <text evidence="14">The sequence shown here is derived from an EMBL/GenBank/DDBJ whole genome shotgun (WGS) entry which is preliminary data.</text>
</comment>